<comment type="caution">
    <text evidence="3">The sequence shown here is derived from an EMBL/GenBank/DDBJ whole genome shotgun (WGS) entry which is preliminary data.</text>
</comment>
<keyword evidence="1" id="KW-0175">Coiled coil</keyword>
<sequence length="309" mass="35077">MKLARKPKKSQNQGPQRQSTRLQKERAKRKKMIKAGHNPTHVQLEIRGARRSGIMDEEQERALEASMMEEISDSDPEEGLLSIPTAKDRETQTPQVLRDFREMFEGTQPSFMQDTQMGDDEGEEDGYMSTASSGVHIRSEDSGSDESGAHGDTDLGDSDKENLDPMEASTRPTTPAQSPSPPIYLPNSPLKPAKRGRLRHIDSQGGISRSETDSDNFTDVCKHPDASKISEAFAILEEEHGWHKRTKEQMLRARRNFDRETRRVAHLEKKLDEQEAQLEAKDKEIEQLRKEFAELVSFMDKYRAKSVAN</sequence>
<name>A0A8H5B434_9AGAR</name>
<feature type="compositionally biased region" description="Basic and acidic residues" evidence="2">
    <location>
        <begin position="137"/>
        <end position="163"/>
    </location>
</feature>
<reference evidence="3 4" key="1">
    <citation type="journal article" date="2020" name="ISME J.">
        <title>Uncovering the hidden diversity of litter-decomposition mechanisms in mushroom-forming fungi.</title>
        <authorList>
            <person name="Floudas D."/>
            <person name="Bentzer J."/>
            <person name="Ahren D."/>
            <person name="Johansson T."/>
            <person name="Persson P."/>
            <person name="Tunlid A."/>
        </authorList>
    </citation>
    <scope>NUCLEOTIDE SEQUENCE [LARGE SCALE GENOMIC DNA]</scope>
    <source>
        <strain evidence="3 4">CBS 101986</strain>
    </source>
</reference>
<keyword evidence="4" id="KW-1185">Reference proteome</keyword>
<feature type="compositionally biased region" description="Acidic residues" evidence="2">
    <location>
        <begin position="117"/>
        <end position="126"/>
    </location>
</feature>
<evidence type="ECO:0000313" key="3">
    <source>
        <dbReference type="EMBL" id="KAF5316187.1"/>
    </source>
</evidence>
<evidence type="ECO:0000313" key="4">
    <source>
        <dbReference type="Proteomes" id="UP000567179"/>
    </source>
</evidence>
<protein>
    <submittedName>
        <fullName evidence="3">Uncharacterized protein</fullName>
    </submittedName>
</protein>
<feature type="compositionally biased region" description="Polar residues" evidence="2">
    <location>
        <begin position="10"/>
        <end position="21"/>
    </location>
</feature>
<accession>A0A8H5B434</accession>
<organism evidence="3 4">
    <name type="scientific">Psilocybe cf. subviscida</name>
    <dbReference type="NCBI Taxonomy" id="2480587"/>
    <lineage>
        <taxon>Eukaryota</taxon>
        <taxon>Fungi</taxon>
        <taxon>Dikarya</taxon>
        <taxon>Basidiomycota</taxon>
        <taxon>Agaricomycotina</taxon>
        <taxon>Agaricomycetes</taxon>
        <taxon>Agaricomycetidae</taxon>
        <taxon>Agaricales</taxon>
        <taxon>Agaricineae</taxon>
        <taxon>Strophariaceae</taxon>
        <taxon>Psilocybe</taxon>
    </lineage>
</organism>
<feature type="region of interest" description="Disordered" evidence="2">
    <location>
        <begin position="1"/>
        <end position="40"/>
    </location>
</feature>
<feature type="region of interest" description="Disordered" evidence="2">
    <location>
        <begin position="67"/>
        <end position="217"/>
    </location>
</feature>
<feature type="coiled-coil region" evidence="1">
    <location>
        <begin position="250"/>
        <end position="305"/>
    </location>
</feature>
<feature type="compositionally biased region" description="Polar residues" evidence="2">
    <location>
        <begin position="107"/>
        <end position="116"/>
    </location>
</feature>
<dbReference type="Proteomes" id="UP000567179">
    <property type="component" value="Unassembled WGS sequence"/>
</dbReference>
<evidence type="ECO:0000256" key="1">
    <source>
        <dbReference type="SAM" id="Coils"/>
    </source>
</evidence>
<dbReference type="AlphaFoldDB" id="A0A8H5B434"/>
<gene>
    <name evidence="3" type="ORF">D9619_006084</name>
</gene>
<evidence type="ECO:0000256" key="2">
    <source>
        <dbReference type="SAM" id="MobiDB-lite"/>
    </source>
</evidence>
<proteinExistence type="predicted"/>
<dbReference type="EMBL" id="JAACJJ010000042">
    <property type="protein sequence ID" value="KAF5316187.1"/>
    <property type="molecule type" value="Genomic_DNA"/>
</dbReference>